<sequence length="294" mass="33913">MKSLVSVDQTIKSAWLANTCDINVNVKIPREAEINKSVNLDCTWWLSSNNSSLYSVKWYKDEYEFYSYMPENDPDSRIKTHPVNGVNVDVRFQNNELKKAKAPRVIIKLTEHSRLKKSNTNPSTPKSSSSLSEEPIKSTPKSSLPAKDNIIATAKISTILKKLRLSQSSCEEENDEGSKCIIKQIYQHDNGFQSFKNQKADEDSNLQQKNYGQSRMCQPHQSKVKNRSNSIYIEREQVVQDNFKDCKTQLFKMSRTSKSKMPSLWLGLCYSRKLSFLYRNTCKTRFNSMCACRR</sequence>
<reference evidence="2 3" key="1">
    <citation type="journal article" date="2024" name="bioRxiv">
        <title>A reference genome for Trichogramma kaykai: A tiny desert-dwelling parasitoid wasp with competing sex-ratio distorters.</title>
        <authorList>
            <person name="Culotta J."/>
            <person name="Lindsey A.R."/>
        </authorList>
    </citation>
    <scope>NUCLEOTIDE SEQUENCE [LARGE SCALE GENOMIC DNA]</scope>
    <source>
        <strain evidence="2 3">KSX58</strain>
    </source>
</reference>
<evidence type="ECO:0000313" key="2">
    <source>
        <dbReference type="EMBL" id="KAL3389219.1"/>
    </source>
</evidence>
<comment type="caution">
    <text evidence="2">The sequence shown here is derived from an EMBL/GenBank/DDBJ whole genome shotgun (WGS) entry which is preliminary data.</text>
</comment>
<dbReference type="PANTHER" id="PTHR21261:SF15">
    <property type="entry name" value="BEATEN PATH IIIA, ISOFORM D-RELATED"/>
    <property type="match status" value="1"/>
</dbReference>
<name>A0ABD2W804_9HYME</name>
<accession>A0ABD2W804</accession>
<organism evidence="2 3">
    <name type="scientific">Trichogramma kaykai</name>
    <dbReference type="NCBI Taxonomy" id="54128"/>
    <lineage>
        <taxon>Eukaryota</taxon>
        <taxon>Metazoa</taxon>
        <taxon>Ecdysozoa</taxon>
        <taxon>Arthropoda</taxon>
        <taxon>Hexapoda</taxon>
        <taxon>Insecta</taxon>
        <taxon>Pterygota</taxon>
        <taxon>Neoptera</taxon>
        <taxon>Endopterygota</taxon>
        <taxon>Hymenoptera</taxon>
        <taxon>Apocrita</taxon>
        <taxon>Proctotrupomorpha</taxon>
        <taxon>Chalcidoidea</taxon>
        <taxon>Trichogrammatidae</taxon>
        <taxon>Trichogramma</taxon>
    </lineage>
</organism>
<protein>
    <recommendedName>
        <fullName evidence="4">Ig-like domain-containing protein</fullName>
    </recommendedName>
</protein>
<dbReference type="AlphaFoldDB" id="A0ABD2W804"/>
<evidence type="ECO:0000256" key="1">
    <source>
        <dbReference type="SAM" id="MobiDB-lite"/>
    </source>
</evidence>
<evidence type="ECO:0008006" key="4">
    <source>
        <dbReference type="Google" id="ProtNLM"/>
    </source>
</evidence>
<feature type="region of interest" description="Disordered" evidence="1">
    <location>
        <begin position="111"/>
        <end position="145"/>
    </location>
</feature>
<gene>
    <name evidence="2" type="ORF">TKK_015474</name>
</gene>
<dbReference type="EMBL" id="JBJJXI010000123">
    <property type="protein sequence ID" value="KAL3389219.1"/>
    <property type="molecule type" value="Genomic_DNA"/>
</dbReference>
<feature type="compositionally biased region" description="Low complexity" evidence="1">
    <location>
        <begin position="118"/>
        <end position="139"/>
    </location>
</feature>
<dbReference type="Proteomes" id="UP001627154">
    <property type="component" value="Unassembled WGS sequence"/>
</dbReference>
<keyword evidence="3" id="KW-1185">Reference proteome</keyword>
<proteinExistence type="predicted"/>
<dbReference type="PANTHER" id="PTHR21261">
    <property type="entry name" value="BEAT PROTEIN"/>
    <property type="match status" value="1"/>
</dbReference>
<evidence type="ECO:0000313" key="3">
    <source>
        <dbReference type="Proteomes" id="UP001627154"/>
    </source>
</evidence>